<keyword evidence="2 4" id="KW-0472">Membrane</keyword>
<dbReference type="Proteomes" id="UP001208017">
    <property type="component" value="Unassembled WGS sequence"/>
</dbReference>
<accession>A0ABT3X2P1</accession>
<gene>
    <name evidence="5" type="ORF">OS242_14570</name>
</gene>
<name>A0ABT3X2P1_9BACL</name>
<evidence type="ECO:0000256" key="1">
    <source>
        <dbReference type="ARBA" id="ARBA00005278"/>
    </source>
</evidence>
<evidence type="ECO:0000313" key="6">
    <source>
        <dbReference type="Proteomes" id="UP001208017"/>
    </source>
</evidence>
<dbReference type="InterPro" id="IPR004995">
    <property type="entry name" value="Spore_Ger"/>
</dbReference>
<evidence type="ECO:0000256" key="4">
    <source>
        <dbReference type="SAM" id="Phobius"/>
    </source>
</evidence>
<feature type="compositionally biased region" description="Basic residues" evidence="3">
    <location>
        <begin position="534"/>
        <end position="548"/>
    </location>
</feature>
<dbReference type="EMBL" id="JAPMLT010000009">
    <property type="protein sequence ID" value="MCX7571173.1"/>
    <property type="molecule type" value="Genomic_DNA"/>
</dbReference>
<keyword evidence="6" id="KW-1185">Reference proteome</keyword>
<feature type="transmembrane region" description="Helical" evidence="4">
    <location>
        <begin position="398"/>
        <end position="417"/>
    </location>
</feature>
<comment type="caution">
    <text evidence="5">The sequence shown here is derived from an EMBL/GenBank/DDBJ whole genome shotgun (WGS) entry which is preliminary data.</text>
</comment>
<reference evidence="5 6" key="1">
    <citation type="submission" date="2022-11" db="EMBL/GenBank/DDBJ databases">
        <title>Study of microbial diversity in lake waters.</title>
        <authorList>
            <person name="Zhang J."/>
        </authorList>
    </citation>
    <scope>NUCLEOTIDE SEQUENCE [LARGE SCALE GENOMIC DNA]</scope>
    <source>
        <strain evidence="5 6">DT12</strain>
    </source>
</reference>
<sequence>MRDVGELLKERVSTDLADNVCCVEDVLGGNADLIKREFVYHEQRNLTGIVFFVDGLVSPKEIDHSIMRPLTMHTAELERFQHAHLGPQFAEEIKKHVLTNTGILLFDKIDTAINGLLSGDTVLFLEGCGEGFLISTRGWEARSIDEPTTEPVVRGPRDGFTENIRTNTALMRRRIRDANLQIEGLQIGDRTRTDINVAYIKGVVREGLVEEVYKRLQSIRIDGILESGYIEELIEDAPLSPFTTIQSTERPDKVASSLLEGRVAIFVDNTPFVLILPTTFWQFLQASDDFYSRYWAGSFFRLVRFIAFFISLTFPSMYVMLVSFHQEMIPTALALSIAAGRESVPFPALLEAMVMEVAFELMREAGLRMPRPVGQAVSIVGSLVVGQAAVQAGLVSPTMVIVVAITGISSFAIPNYAASFSIRVLRFPLLLASGALGLLGFAAVFSLLVLHALSLRSFGQSYLSPAAPFQPSEQQDLVLRMPIWMMNRRPAVAGADDTRMGPNQMPAPPDEEGEGDESAESRMADEEEAPNAGKGKRKGSRPWRSGKS</sequence>
<feature type="compositionally biased region" description="Acidic residues" evidence="3">
    <location>
        <begin position="509"/>
        <end position="518"/>
    </location>
</feature>
<dbReference type="PANTHER" id="PTHR22550">
    <property type="entry name" value="SPORE GERMINATION PROTEIN"/>
    <property type="match status" value="1"/>
</dbReference>
<dbReference type="PANTHER" id="PTHR22550:SF5">
    <property type="entry name" value="LEUCINE ZIPPER PROTEIN 4"/>
    <property type="match status" value="1"/>
</dbReference>
<feature type="transmembrane region" description="Helical" evidence="4">
    <location>
        <begin position="373"/>
        <end position="392"/>
    </location>
</feature>
<evidence type="ECO:0000313" key="5">
    <source>
        <dbReference type="EMBL" id="MCX7571173.1"/>
    </source>
</evidence>
<feature type="region of interest" description="Disordered" evidence="3">
    <location>
        <begin position="493"/>
        <end position="548"/>
    </location>
</feature>
<dbReference type="Pfam" id="PF03323">
    <property type="entry name" value="GerA"/>
    <property type="match status" value="1"/>
</dbReference>
<dbReference type="InterPro" id="IPR050768">
    <property type="entry name" value="UPF0353/GerABKA_families"/>
</dbReference>
<evidence type="ECO:0000256" key="3">
    <source>
        <dbReference type="SAM" id="MobiDB-lite"/>
    </source>
</evidence>
<organism evidence="5 6">
    <name type="scientific">Tumebacillus lacus</name>
    <dbReference type="NCBI Taxonomy" id="2995335"/>
    <lineage>
        <taxon>Bacteria</taxon>
        <taxon>Bacillati</taxon>
        <taxon>Bacillota</taxon>
        <taxon>Bacilli</taxon>
        <taxon>Bacillales</taxon>
        <taxon>Alicyclobacillaceae</taxon>
        <taxon>Tumebacillus</taxon>
    </lineage>
</organism>
<protein>
    <submittedName>
        <fullName evidence="5">Spore germination protein</fullName>
    </submittedName>
</protein>
<keyword evidence="4" id="KW-0812">Transmembrane</keyword>
<keyword evidence="4" id="KW-1133">Transmembrane helix</keyword>
<feature type="transmembrane region" description="Helical" evidence="4">
    <location>
        <begin position="429"/>
        <end position="453"/>
    </location>
</feature>
<dbReference type="RefSeq" id="WP_267152422.1">
    <property type="nucleotide sequence ID" value="NZ_JAPMLT010000009.1"/>
</dbReference>
<feature type="transmembrane region" description="Helical" evidence="4">
    <location>
        <begin position="302"/>
        <end position="324"/>
    </location>
</feature>
<comment type="similarity">
    <text evidence="1">Belongs to the GerABKA family.</text>
</comment>
<dbReference type="PIRSF" id="PIRSF005690">
    <property type="entry name" value="GerBA"/>
    <property type="match status" value="1"/>
</dbReference>
<evidence type="ECO:0000256" key="2">
    <source>
        <dbReference type="ARBA" id="ARBA00023136"/>
    </source>
</evidence>
<proteinExistence type="inferred from homology"/>